<dbReference type="PANTHER" id="PTHR30287:SF1">
    <property type="entry name" value="INNER MEMBRANE PROTEIN"/>
    <property type="match status" value="1"/>
</dbReference>
<keyword evidence="5 6" id="KW-0472">Membrane</keyword>
<evidence type="ECO:0000256" key="4">
    <source>
        <dbReference type="ARBA" id="ARBA00022989"/>
    </source>
</evidence>
<feature type="transmembrane region" description="Helical" evidence="6">
    <location>
        <begin position="717"/>
        <end position="741"/>
    </location>
</feature>
<comment type="caution">
    <text evidence="9">The sequence shown here is derived from an EMBL/GenBank/DDBJ whole genome shotgun (WGS) entry which is preliminary data.</text>
</comment>
<name>A0ABS9BEW1_9BACT</name>
<keyword evidence="2" id="KW-1003">Cell membrane</keyword>
<evidence type="ECO:0000256" key="1">
    <source>
        <dbReference type="ARBA" id="ARBA00004651"/>
    </source>
</evidence>
<feature type="transmembrane region" description="Helical" evidence="6">
    <location>
        <begin position="303"/>
        <end position="332"/>
    </location>
</feature>
<dbReference type="Proteomes" id="UP001200145">
    <property type="component" value="Unassembled WGS sequence"/>
</dbReference>
<reference evidence="9 10" key="1">
    <citation type="submission" date="2022-01" db="EMBL/GenBank/DDBJ databases">
        <title>Flavihumibacter sp. nov., isolated from sediment of a river.</title>
        <authorList>
            <person name="Liu H."/>
        </authorList>
    </citation>
    <scope>NUCLEOTIDE SEQUENCE [LARGE SCALE GENOMIC DNA]</scope>
    <source>
        <strain evidence="9 10">RY-1</strain>
    </source>
</reference>
<feature type="domain" description="MacB-like periplasmic core" evidence="8">
    <location>
        <begin position="22"/>
        <end position="228"/>
    </location>
</feature>
<keyword evidence="10" id="KW-1185">Reference proteome</keyword>
<evidence type="ECO:0000313" key="10">
    <source>
        <dbReference type="Proteomes" id="UP001200145"/>
    </source>
</evidence>
<dbReference type="RefSeq" id="WP_234864187.1">
    <property type="nucleotide sequence ID" value="NZ_JAKEVY010000001.1"/>
</dbReference>
<sequence>MNTAWIFQMAWRDSRRNRSRLLLFISSIILGIAALVAIYGLGYTLERDIDSQAKTLIGADLALDANQPPDATVQQLIDSLGKTGTAASENNFASMIYFTKSGGTRLAQVRAVSAGFPFYGAIETRPANAYQRFARQEGAMVERTLLLQFNAQPGDSIRVGEKTFLILGEILQSPGKTGFSAAVAPAVWIPKQDLDATGLLQKGSRINYLYYFKFKSDKVVEEVLPRIETRLEDAGWDIETVESRKRNTGRAFEDLNEFLKLVSFIALLLGCIGVASAIHIYVKEKISSIAILKCMGATNRQAFLIFLVQMLVIGFIGSILGAILGTVIQFLLPSVFKDFLPIEISMQVSWKAIGQGILVGLLVSLLFALWPLLSVRKVSPLNTLRVTVTHNRWWQDPWRLLVSVGMLVFIFGFSWLQIGTAGAAAGFTLGVILSFLLLSGAAWLLIYGIRRFFPSRLAYVWRQGFANLFRPNNQTVILVVAIGLGSSFIALLFYIQEVLTGKVQMAASENQPNLVVFDIQPAQKDSLFQLTREFQLPVIQDVPIITMRLSEIKGYSAADLKADTTIDIPRRAFDGEIRATYRDSLTEAETIVQGKLQDSARSMNEILISIEEGYAKRLKVTLGDELVFNVQGAPIRTKVGSLRQVDWNRVQTNFRVIFPKGVLEQAPKFHVLVTRVPSADYSARYQRALVENFPTVSVIDLNLILTVVDDILDKIRFVIQFIGGFSIVTGIIVLIASILISKYQRMQETVLLRTLGATSKQVFAITALEYFFLGALAAFTGIVLALIGAALLARFSFDATFIPPLAPTLLIFVAITGLTVLIGLLNSRTVLKAPPLSILNSGS</sequence>
<protein>
    <submittedName>
        <fullName evidence="9">FtsX-like permease family protein</fullName>
    </submittedName>
</protein>
<dbReference type="InterPro" id="IPR025857">
    <property type="entry name" value="MacB_PCD"/>
</dbReference>
<dbReference type="Pfam" id="PF02687">
    <property type="entry name" value="FtsX"/>
    <property type="match status" value="2"/>
</dbReference>
<evidence type="ECO:0000256" key="3">
    <source>
        <dbReference type="ARBA" id="ARBA00022692"/>
    </source>
</evidence>
<dbReference type="Pfam" id="PF12704">
    <property type="entry name" value="MacB_PCD"/>
    <property type="match status" value="1"/>
</dbReference>
<feature type="transmembrane region" description="Helical" evidence="6">
    <location>
        <begin position="352"/>
        <end position="373"/>
    </location>
</feature>
<dbReference type="PANTHER" id="PTHR30287">
    <property type="entry name" value="MEMBRANE COMPONENT OF PREDICTED ABC SUPERFAMILY METABOLITE UPTAKE TRANSPORTER"/>
    <property type="match status" value="1"/>
</dbReference>
<evidence type="ECO:0000256" key="6">
    <source>
        <dbReference type="SAM" id="Phobius"/>
    </source>
</evidence>
<gene>
    <name evidence="9" type="ORF">L0U88_03325</name>
</gene>
<evidence type="ECO:0000259" key="7">
    <source>
        <dbReference type="Pfam" id="PF02687"/>
    </source>
</evidence>
<evidence type="ECO:0000313" key="9">
    <source>
        <dbReference type="EMBL" id="MCF1713659.1"/>
    </source>
</evidence>
<proteinExistence type="predicted"/>
<feature type="transmembrane region" description="Helical" evidence="6">
    <location>
        <begin position="476"/>
        <end position="495"/>
    </location>
</feature>
<feature type="domain" description="ABC3 transporter permease C-terminal" evidence="7">
    <location>
        <begin position="261"/>
        <end position="380"/>
    </location>
</feature>
<feature type="transmembrane region" description="Helical" evidence="6">
    <location>
        <begin position="762"/>
        <end position="793"/>
    </location>
</feature>
<keyword evidence="4 6" id="KW-1133">Transmembrane helix</keyword>
<keyword evidence="3 6" id="KW-0812">Transmembrane</keyword>
<feature type="domain" description="ABC3 transporter permease C-terminal" evidence="7">
    <location>
        <begin position="721"/>
        <end position="835"/>
    </location>
</feature>
<organism evidence="9 10">
    <name type="scientific">Flavihumibacter fluminis</name>
    <dbReference type="NCBI Taxonomy" id="2909236"/>
    <lineage>
        <taxon>Bacteria</taxon>
        <taxon>Pseudomonadati</taxon>
        <taxon>Bacteroidota</taxon>
        <taxon>Chitinophagia</taxon>
        <taxon>Chitinophagales</taxon>
        <taxon>Chitinophagaceae</taxon>
        <taxon>Flavihumibacter</taxon>
    </lineage>
</organism>
<evidence type="ECO:0000256" key="2">
    <source>
        <dbReference type="ARBA" id="ARBA00022475"/>
    </source>
</evidence>
<feature type="transmembrane region" description="Helical" evidence="6">
    <location>
        <begin position="21"/>
        <end position="42"/>
    </location>
</feature>
<accession>A0ABS9BEW1</accession>
<dbReference type="InterPro" id="IPR038766">
    <property type="entry name" value="Membrane_comp_ABC_pdt"/>
</dbReference>
<comment type="subcellular location">
    <subcellularLocation>
        <location evidence="1">Cell membrane</location>
        <topology evidence="1">Multi-pass membrane protein</topology>
    </subcellularLocation>
</comment>
<evidence type="ECO:0000259" key="8">
    <source>
        <dbReference type="Pfam" id="PF12704"/>
    </source>
</evidence>
<evidence type="ECO:0000256" key="5">
    <source>
        <dbReference type="ARBA" id="ARBA00023136"/>
    </source>
</evidence>
<feature type="transmembrane region" description="Helical" evidence="6">
    <location>
        <begin position="424"/>
        <end position="446"/>
    </location>
</feature>
<feature type="transmembrane region" description="Helical" evidence="6">
    <location>
        <begin position="805"/>
        <end position="825"/>
    </location>
</feature>
<dbReference type="InterPro" id="IPR003838">
    <property type="entry name" value="ABC3_permease_C"/>
</dbReference>
<feature type="transmembrane region" description="Helical" evidence="6">
    <location>
        <begin position="400"/>
        <end position="418"/>
    </location>
</feature>
<dbReference type="EMBL" id="JAKEVY010000001">
    <property type="protein sequence ID" value="MCF1713659.1"/>
    <property type="molecule type" value="Genomic_DNA"/>
</dbReference>
<feature type="transmembrane region" description="Helical" evidence="6">
    <location>
        <begin position="261"/>
        <end position="282"/>
    </location>
</feature>